<sequence>MAAAPAAAAVAAGRERAEGGGEGPSPPLPPPPRGQKADAPAQKVPDVFYTVNIQESHKDWTCDDIFDEMTRKELCTDTFCKVCGAVLQFESQRIAHYEGKRHAQKVRLYLQMHNERKDRLHMNFQPAILCLPNIMSVREKVLMTKENPNMDKNTYCRLCNMIFTSPVVAQSHYLGKIHAKKVKQLSDQTQPIQDVQSEPDSSAIPVLPEASLEKNSQQDVDSEDSSSSCRTALDLDDPDKYCKLCSATFNNPLMAHQHYVGKKHKRNELRKKLMAEIGTQAIPVESKANALGVGNYICPTCSISLTSIEMYQSHMQGNKHQVKETMIATSLMKNSKKTYSSFQDELADYIKVQKARGLEPKINFRKPEKERCEAINGHEEIFASDRDFHSRNVYEPHQHSIFFPEVCAFSYSVENRLSHPPVRKGPVKLENVCMALYSTDCSSEKQVSQLTPYKDDSRKPSLVESSDGHKDLSLENSSSAEKRSQKLPKTSRAKKEWPQEGGGDPCQHLLTLKRKQCNRDAELEKDGKKKKEKSGIDARAGSKSKRNKVKGSKDGSSEKESKRHKKEKTKYEASGATEEEMLWNESVLGF</sequence>
<reference evidence="7" key="1">
    <citation type="submission" date="2025-08" db="UniProtKB">
        <authorList>
            <consortium name="RefSeq"/>
        </authorList>
    </citation>
    <scope>IDENTIFICATION</scope>
    <source>
        <tissue evidence="7">Liver</tissue>
    </source>
</reference>
<dbReference type="OMA" id="DSISYWQ"/>
<keyword evidence="3" id="KW-0862">Zinc</keyword>
<feature type="compositionally biased region" description="Pro residues" evidence="4">
    <location>
        <begin position="24"/>
        <end position="33"/>
    </location>
</feature>
<feature type="domain" description="C2H2-type" evidence="5">
    <location>
        <begin position="298"/>
        <end position="320"/>
    </location>
</feature>
<feature type="region of interest" description="Disordered" evidence="4">
    <location>
        <begin position="1"/>
        <end position="40"/>
    </location>
</feature>
<feature type="compositionally biased region" description="Basic and acidic residues" evidence="4">
    <location>
        <begin position="551"/>
        <end position="561"/>
    </location>
</feature>
<feature type="compositionally biased region" description="Low complexity" evidence="4">
    <location>
        <begin position="1"/>
        <end position="12"/>
    </location>
</feature>
<accession>A0A9F3QRY4</accession>
<evidence type="ECO:0000259" key="5">
    <source>
        <dbReference type="PROSITE" id="PS00028"/>
    </source>
</evidence>
<name>A0A9F3QRY4_PYTBI</name>
<dbReference type="SUPFAM" id="SSF57667">
    <property type="entry name" value="beta-beta-alpha zinc fingers"/>
    <property type="match status" value="4"/>
</dbReference>
<dbReference type="GO" id="GO:0008270">
    <property type="term" value="F:zinc ion binding"/>
    <property type="evidence" value="ECO:0007669"/>
    <property type="project" value="UniProtKB-KW"/>
</dbReference>
<dbReference type="GO" id="GO:0003676">
    <property type="term" value="F:nucleic acid binding"/>
    <property type="evidence" value="ECO:0007669"/>
    <property type="project" value="InterPro"/>
</dbReference>
<protein>
    <submittedName>
        <fullName evidence="7">Zinc finger matrin-type protein 1-like isoform X1</fullName>
    </submittedName>
</protein>
<evidence type="ECO:0000256" key="1">
    <source>
        <dbReference type="ARBA" id="ARBA00022723"/>
    </source>
</evidence>
<proteinExistence type="predicted"/>
<evidence type="ECO:0000313" key="7">
    <source>
        <dbReference type="RefSeq" id="XP_015743449.1"/>
    </source>
</evidence>
<dbReference type="InterPro" id="IPR013087">
    <property type="entry name" value="Znf_C2H2_type"/>
</dbReference>
<evidence type="ECO:0000256" key="3">
    <source>
        <dbReference type="ARBA" id="ARBA00022833"/>
    </source>
</evidence>
<dbReference type="PANTHER" id="PTHR46742">
    <property type="entry name" value="LYSINE-RICH COILED-COIL PROTEIN 1"/>
    <property type="match status" value="1"/>
</dbReference>
<dbReference type="PROSITE" id="PS00028">
    <property type="entry name" value="ZINC_FINGER_C2H2_1"/>
    <property type="match status" value="1"/>
</dbReference>
<dbReference type="Pfam" id="PF12874">
    <property type="entry name" value="zf-met"/>
    <property type="match status" value="3"/>
</dbReference>
<dbReference type="SMART" id="SM00451">
    <property type="entry name" value="ZnF_U1"/>
    <property type="match status" value="4"/>
</dbReference>
<dbReference type="SMART" id="SM00355">
    <property type="entry name" value="ZnF_C2H2"/>
    <property type="match status" value="4"/>
</dbReference>
<dbReference type="OrthoDB" id="1925236at2759"/>
<dbReference type="InterPro" id="IPR022755">
    <property type="entry name" value="Znf_C2H2_jaz"/>
</dbReference>
<dbReference type="GeneID" id="103067382"/>
<dbReference type="AlphaFoldDB" id="A0A9F3QRY4"/>
<evidence type="ECO:0000256" key="2">
    <source>
        <dbReference type="ARBA" id="ARBA00022771"/>
    </source>
</evidence>
<evidence type="ECO:0000256" key="4">
    <source>
        <dbReference type="SAM" id="MobiDB-lite"/>
    </source>
</evidence>
<dbReference type="PANTHER" id="PTHR46742:SF2">
    <property type="entry name" value="ZINC FINGER MATRIN-TYPE PROTEIN 1"/>
    <property type="match status" value="1"/>
</dbReference>
<feature type="compositionally biased region" description="Basic and acidic residues" evidence="4">
    <location>
        <begin position="517"/>
        <end position="536"/>
    </location>
</feature>
<evidence type="ECO:0000313" key="6">
    <source>
        <dbReference type="Proteomes" id="UP000695026"/>
    </source>
</evidence>
<keyword evidence="2" id="KW-0863">Zinc-finger</keyword>
<dbReference type="Gene3D" id="3.30.160.60">
    <property type="entry name" value="Classic Zinc Finger"/>
    <property type="match status" value="4"/>
</dbReference>
<feature type="region of interest" description="Disordered" evidence="4">
    <location>
        <begin position="447"/>
        <end position="590"/>
    </location>
</feature>
<keyword evidence="6" id="KW-1185">Reference proteome</keyword>
<organism evidence="6 7">
    <name type="scientific">Python bivittatus</name>
    <name type="common">Burmese python</name>
    <name type="synonym">Python molurus bivittatus</name>
    <dbReference type="NCBI Taxonomy" id="176946"/>
    <lineage>
        <taxon>Eukaryota</taxon>
        <taxon>Metazoa</taxon>
        <taxon>Chordata</taxon>
        <taxon>Craniata</taxon>
        <taxon>Vertebrata</taxon>
        <taxon>Euteleostomi</taxon>
        <taxon>Lepidosauria</taxon>
        <taxon>Squamata</taxon>
        <taxon>Bifurcata</taxon>
        <taxon>Unidentata</taxon>
        <taxon>Episquamata</taxon>
        <taxon>Toxicofera</taxon>
        <taxon>Serpentes</taxon>
        <taxon>Henophidia</taxon>
        <taxon>Pythonidae</taxon>
        <taxon>Python</taxon>
    </lineage>
</organism>
<dbReference type="Pfam" id="PF12171">
    <property type="entry name" value="zf-C2H2_jaz"/>
    <property type="match status" value="1"/>
</dbReference>
<keyword evidence="1" id="KW-0479">Metal-binding</keyword>
<dbReference type="RefSeq" id="XP_015743449.1">
    <property type="nucleotide sequence ID" value="XM_015887963.2"/>
</dbReference>
<dbReference type="InterPro" id="IPR003604">
    <property type="entry name" value="Matrin/U1-like-C_Znf_C2H2"/>
</dbReference>
<dbReference type="Proteomes" id="UP000695026">
    <property type="component" value="Unplaced"/>
</dbReference>
<gene>
    <name evidence="7" type="primary">LOC103067382</name>
</gene>
<dbReference type="InterPro" id="IPR036236">
    <property type="entry name" value="Znf_C2H2_sf"/>
</dbReference>
<feature type="compositionally biased region" description="Basic and acidic residues" evidence="4">
    <location>
        <begin position="453"/>
        <end position="473"/>
    </location>
</feature>